<comment type="catalytic activity">
    <reaction evidence="30">
        <text>1-(9Z,12Z)-octadecadienoyl-sn-glycero-3-phosphocholine + H2O = 1-(9Z,12Z-octadecadienoyl)-sn-glycerol + phosphocholine + H(+)</text>
        <dbReference type="Rhea" id="RHEA:41115"/>
        <dbReference type="ChEBI" id="CHEBI:15377"/>
        <dbReference type="ChEBI" id="CHEBI:15378"/>
        <dbReference type="ChEBI" id="CHEBI:28733"/>
        <dbReference type="ChEBI" id="CHEBI:75561"/>
        <dbReference type="ChEBI" id="CHEBI:295975"/>
    </reaction>
    <physiologicalReaction direction="left-to-right" evidence="30">
        <dbReference type="Rhea" id="RHEA:41116"/>
    </physiologicalReaction>
</comment>
<dbReference type="Pfam" id="PF01663">
    <property type="entry name" value="Phosphodiest"/>
    <property type="match status" value="1"/>
</dbReference>
<comment type="caution">
    <text evidence="32">The sequence shown here is derived from an EMBL/GenBank/DDBJ whole genome shotgun (WGS) entry which is preliminary data.</text>
</comment>
<evidence type="ECO:0000256" key="3">
    <source>
        <dbReference type="ARBA" id="ARBA00010594"/>
    </source>
</evidence>
<keyword evidence="11" id="KW-0862">Zinc</keyword>
<comment type="catalytic activity">
    <reaction evidence="24">
        <text>a 1-O-alkyl-sn-glycero-3-phosphocholine + H2O = a 1-O-alkyl-sn-glycerol + phosphocholine + H(+)</text>
        <dbReference type="Rhea" id="RHEA:36083"/>
        <dbReference type="ChEBI" id="CHEBI:15377"/>
        <dbReference type="ChEBI" id="CHEBI:15378"/>
        <dbReference type="ChEBI" id="CHEBI:15850"/>
        <dbReference type="ChEBI" id="CHEBI:30909"/>
        <dbReference type="ChEBI" id="CHEBI:295975"/>
    </reaction>
    <physiologicalReaction direction="left-to-right" evidence="24">
        <dbReference type="Rhea" id="RHEA:36084"/>
    </physiologicalReaction>
</comment>
<dbReference type="GO" id="GO:0016042">
    <property type="term" value="P:lipid catabolic process"/>
    <property type="evidence" value="ECO:0007669"/>
    <property type="project" value="UniProtKB-KW"/>
</dbReference>
<evidence type="ECO:0000256" key="16">
    <source>
        <dbReference type="ARBA" id="ARBA00023180"/>
    </source>
</evidence>
<evidence type="ECO:0000256" key="21">
    <source>
        <dbReference type="ARBA" id="ARBA00047290"/>
    </source>
</evidence>
<organism evidence="32 33">
    <name type="scientific">Plakobranchus ocellatus</name>
    <dbReference type="NCBI Taxonomy" id="259542"/>
    <lineage>
        <taxon>Eukaryota</taxon>
        <taxon>Metazoa</taxon>
        <taxon>Spiralia</taxon>
        <taxon>Lophotrochozoa</taxon>
        <taxon>Mollusca</taxon>
        <taxon>Gastropoda</taxon>
        <taxon>Heterobranchia</taxon>
        <taxon>Euthyneura</taxon>
        <taxon>Panpulmonata</taxon>
        <taxon>Sacoglossa</taxon>
        <taxon>Placobranchoidea</taxon>
        <taxon>Plakobranchidae</taxon>
        <taxon>Plakobranchus</taxon>
    </lineage>
</organism>
<evidence type="ECO:0000256" key="29">
    <source>
        <dbReference type="ARBA" id="ARBA00048703"/>
    </source>
</evidence>
<evidence type="ECO:0000256" key="5">
    <source>
        <dbReference type="ARBA" id="ARBA00022475"/>
    </source>
</evidence>
<evidence type="ECO:0000256" key="26">
    <source>
        <dbReference type="ARBA" id="ARBA00047779"/>
    </source>
</evidence>
<keyword evidence="15" id="KW-1015">Disulfide bond</keyword>
<keyword evidence="6" id="KW-0597">Phosphoprotein</keyword>
<evidence type="ECO:0000256" key="30">
    <source>
        <dbReference type="ARBA" id="ARBA00049092"/>
    </source>
</evidence>
<evidence type="ECO:0000313" key="32">
    <source>
        <dbReference type="EMBL" id="GFO29878.1"/>
    </source>
</evidence>
<evidence type="ECO:0000256" key="9">
    <source>
        <dbReference type="ARBA" id="ARBA00022729"/>
    </source>
</evidence>
<dbReference type="AlphaFoldDB" id="A0AAV4CFW8"/>
<evidence type="ECO:0000256" key="18">
    <source>
        <dbReference type="ARBA" id="ARBA00031167"/>
    </source>
</evidence>
<evidence type="ECO:0000256" key="28">
    <source>
        <dbReference type="ARBA" id="ARBA00048234"/>
    </source>
</evidence>
<evidence type="ECO:0000256" key="31">
    <source>
        <dbReference type="ARBA" id="ARBA00049320"/>
    </source>
</evidence>
<keyword evidence="13" id="KW-0443">Lipid metabolism</keyword>
<comment type="catalytic activity">
    <reaction evidence="26">
        <text>1-tetradecanoyl-sn-glycero-3-phosphocholine + H2O = 1-tetradecanoyl-sn-glycerol + phosphocholine + H(+)</text>
        <dbReference type="Rhea" id="RHEA:40999"/>
        <dbReference type="ChEBI" id="CHEBI:15377"/>
        <dbReference type="ChEBI" id="CHEBI:15378"/>
        <dbReference type="ChEBI" id="CHEBI:64489"/>
        <dbReference type="ChEBI" id="CHEBI:75536"/>
        <dbReference type="ChEBI" id="CHEBI:295975"/>
    </reaction>
    <physiologicalReaction direction="left-to-right" evidence="26">
        <dbReference type="Rhea" id="RHEA:41000"/>
    </physiologicalReaction>
</comment>
<evidence type="ECO:0000256" key="19">
    <source>
        <dbReference type="ARBA" id="ARBA00032556"/>
    </source>
</evidence>
<comment type="catalytic activity">
    <reaction evidence="23">
        <text>glycero-2-phosphocholine + H2O = phosphocholine + glycerol + H(+)</text>
        <dbReference type="Rhea" id="RHEA:61684"/>
        <dbReference type="ChEBI" id="CHEBI:15377"/>
        <dbReference type="ChEBI" id="CHEBI:15378"/>
        <dbReference type="ChEBI" id="CHEBI:17754"/>
        <dbReference type="ChEBI" id="CHEBI:144950"/>
        <dbReference type="ChEBI" id="CHEBI:295975"/>
    </reaction>
    <physiologicalReaction direction="left-to-right" evidence="23">
        <dbReference type="Rhea" id="RHEA:61685"/>
    </physiologicalReaction>
</comment>
<keyword evidence="33" id="KW-1185">Reference proteome</keyword>
<keyword evidence="8" id="KW-0479">Metal-binding</keyword>
<evidence type="ECO:0000256" key="13">
    <source>
        <dbReference type="ARBA" id="ARBA00023098"/>
    </source>
</evidence>
<dbReference type="GO" id="GO:0098552">
    <property type="term" value="C:side of membrane"/>
    <property type="evidence" value="ECO:0007669"/>
    <property type="project" value="UniProtKB-KW"/>
</dbReference>
<evidence type="ECO:0000256" key="15">
    <source>
        <dbReference type="ARBA" id="ARBA00023157"/>
    </source>
</evidence>
<protein>
    <recommendedName>
        <fullName evidence="4">glycerophosphocholine cholinephosphodiesterase</fullName>
        <ecNumber evidence="4">3.1.4.38</ecNumber>
    </recommendedName>
    <alternativeName>
        <fullName evidence="19">Choline-specific glycerophosphodiester phosphodiesterase</fullName>
    </alternativeName>
    <alternativeName>
        <fullName evidence="18">Ectonucleotide pyrophosphatase/phosphodiesterase family member 6</fullName>
    </alternativeName>
</protein>
<dbReference type="InterPro" id="IPR002591">
    <property type="entry name" value="Phosphodiest/P_Trfase"/>
</dbReference>
<dbReference type="Gene3D" id="3.40.720.10">
    <property type="entry name" value="Alkaline Phosphatase, subunit A"/>
    <property type="match status" value="1"/>
</dbReference>
<sequence>MENDYPTLSYPNYYTLMTGLHTESHAMTGNYMYDPVTKKSFLIGTNPDQILPMWWDHGEPLWVTAVTQNKKTYMYFWPGCEVTIRGENSTFCDAYSKVPTIEEVSRALEEGIHLLSNGTADMVAVYSEQPDYEGHVYGPDGEKTVAALRGLDREVGKVLDRLDALDDQSKVSTKCVLRHASLVNSSEFSFALCQYRFVSV</sequence>
<evidence type="ECO:0000256" key="14">
    <source>
        <dbReference type="ARBA" id="ARBA00023136"/>
    </source>
</evidence>
<comment type="catalytic activity">
    <reaction evidence="31">
        <text>1-(5Z,8Z,11Z,14Z-eicosatetraenoyl)-sn-glycero-3-phosphocholine + H2O = 1-(5Z,8Z,11Z,14Z-eicosatetraenoyl)-sn-glycerol + phosphocholine + H(+)</text>
        <dbReference type="Rhea" id="RHEA:41003"/>
        <dbReference type="ChEBI" id="CHEBI:15377"/>
        <dbReference type="ChEBI" id="CHEBI:15378"/>
        <dbReference type="ChEBI" id="CHEBI:34071"/>
        <dbReference type="ChEBI" id="CHEBI:74344"/>
        <dbReference type="ChEBI" id="CHEBI:295975"/>
    </reaction>
    <physiologicalReaction direction="left-to-right" evidence="31">
        <dbReference type="Rhea" id="RHEA:41004"/>
    </physiologicalReaction>
</comment>
<evidence type="ECO:0000256" key="23">
    <source>
        <dbReference type="ARBA" id="ARBA00047482"/>
    </source>
</evidence>
<dbReference type="CDD" id="cd16018">
    <property type="entry name" value="Enpp"/>
    <property type="match status" value="1"/>
</dbReference>
<keyword evidence="14" id="KW-0472">Membrane</keyword>
<dbReference type="GO" id="GO:0047390">
    <property type="term" value="F:glycerophosphocholine cholinephosphodiesterase activity"/>
    <property type="evidence" value="ECO:0007669"/>
    <property type="project" value="UniProtKB-EC"/>
</dbReference>
<keyword evidence="17" id="KW-0449">Lipoprotein</keyword>
<evidence type="ECO:0000256" key="27">
    <source>
        <dbReference type="ARBA" id="ARBA00048209"/>
    </source>
</evidence>
<dbReference type="GO" id="GO:0005886">
    <property type="term" value="C:plasma membrane"/>
    <property type="evidence" value="ECO:0007669"/>
    <property type="project" value="UniProtKB-SubCell"/>
</dbReference>
<evidence type="ECO:0000256" key="22">
    <source>
        <dbReference type="ARBA" id="ARBA00047322"/>
    </source>
</evidence>
<dbReference type="InterPro" id="IPR017850">
    <property type="entry name" value="Alkaline_phosphatase_core_sf"/>
</dbReference>
<evidence type="ECO:0000256" key="12">
    <source>
        <dbReference type="ARBA" id="ARBA00022963"/>
    </source>
</evidence>
<comment type="similarity">
    <text evidence="3">Belongs to the nucleotide pyrophosphatase/phosphodiesterase family.</text>
</comment>
<dbReference type="SUPFAM" id="SSF53649">
    <property type="entry name" value="Alkaline phosphatase-like"/>
    <property type="match status" value="1"/>
</dbReference>
<dbReference type="GO" id="GO:0046872">
    <property type="term" value="F:metal ion binding"/>
    <property type="evidence" value="ECO:0007669"/>
    <property type="project" value="UniProtKB-KW"/>
</dbReference>
<comment type="catalytic activity">
    <reaction evidence="21">
        <text>1-dodecanoyl-sn-glycero-3-phosphocholine + H2O = 1-dodecanoyl-sn-glycerol + phosphocholine + H(+)</text>
        <dbReference type="Rhea" id="RHEA:41127"/>
        <dbReference type="ChEBI" id="CHEBI:15377"/>
        <dbReference type="ChEBI" id="CHEBI:15378"/>
        <dbReference type="ChEBI" id="CHEBI:74966"/>
        <dbReference type="ChEBI" id="CHEBI:75529"/>
        <dbReference type="ChEBI" id="CHEBI:295975"/>
    </reaction>
    <physiologicalReaction direction="left-to-right" evidence="21">
        <dbReference type="Rhea" id="RHEA:41128"/>
    </physiologicalReaction>
</comment>
<keyword evidence="10" id="KW-0378">Hydrolase</keyword>
<keyword evidence="7" id="KW-0336">GPI-anchor</keyword>
<evidence type="ECO:0000256" key="7">
    <source>
        <dbReference type="ARBA" id="ARBA00022622"/>
    </source>
</evidence>
<gene>
    <name evidence="32" type="ORF">PoB_005638300</name>
</gene>
<comment type="subcellular location">
    <subcellularLocation>
        <location evidence="2">Cell membrane</location>
        <topology evidence="2">Lipid-anchor</topology>
        <topology evidence="2">GPI-anchor</topology>
    </subcellularLocation>
</comment>
<evidence type="ECO:0000256" key="24">
    <source>
        <dbReference type="ARBA" id="ARBA00047494"/>
    </source>
</evidence>
<evidence type="ECO:0000256" key="10">
    <source>
        <dbReference type="ARBA" id="ARBA00022801"/>
    </source>
</evidence>
<evidence type="ECO:0000256" key="6">
    <source>
        <dbReference type="ARBA" id="ARBA00022553"/>
    </source>
</evidence>
<comment type="catalytic activity">
    <reaction evidence="27">
        <text>1-hexadecanoyl-sn-glycero-3-phosphocholine + H2O = 1-hexadecanoyl-sn-glycerol + phosphocholine + H(+)</text>
        <dbReference type="Rhea" id="RHEA:41119"/>
        <dbReference type="ChEBI" id="CHEBI:15377"/>
        <dbReference type="ChEBI" id="CHEBI:15378"/>
        <dbReference type="ChEBI" id="CHEBI:72998"/>
        <dbReference type="ChEBI" id="CHEBI:75542"/>
        <dbReference type="ChEBI" id="CHEBI:295975"/>
    </reaction>
    <physiologicalReaction direction="left-to-right" evidence="27">
        <dbReference type="Rhea" id="RHEA:41120"/>
    </physiologicalReaction>
</comment>
<evidence type="ECO:0000256" key="1">
    <source>
        <dbReference type="ARBA" id="ARBA00001947"/>
    </source>
</evidence>
<dbReference type="EMBL" id="BLXT01006199">
    <property type="protein sequence ID" value="GFO29878.1"/>
    <property type="molecule type" value="Genomic_DNA"/>
</dbReference>
<proteinExistence type="inferred from homology"/>
<comment type="function">
    <text evidence="20">Choline-specific glycerophosphodiesterase that hydrolyzes glycerophosphocholine (GPC) and lysophosphatidylcholine (LPC) and contributes to supplying choline to the cells. Has a preference for LPC with short (12:0 and 14:0) or polyunsaturated (18:2 and 20:4) fatty acids. In vitro, hydrolyzes only choline-containing lysophospholipids, such as sphingosylphosphorylcholine (SPC), platelet-activating factor (PAF) and lysoPAF, but not other lysophospholipids.</text>
</comment>
<evidence type="ECO:0000256" key="11">
    <source>
        <dbReference type="ARBA" id="ARBA00022833"/>
    </source>
</evidence>
<keyword evidence="5" id="KW-1003">Cell membrane</keyword>
<accession>A0AAV4CFW8</accession>
<keyword evidence="16" id="KW-0325">Glycoprotein</keyword>
<name>A0AAV4CFW8_9GAST</name>
<evidence type="ECO:0000256" key="25">
    <source>
        <dbReference type="ARBA" id="ARBA00047600"/>
    </source>
</evidence>
<evidence type="ECO:0000256" key="17">
    <source>
        <dbReference type="ARBA" id="ARBA00023288"/>
    </source>
</evidence>
<comment type="catalytic activity">
    <reaction evidence="22">
        <text>1-(9Z-octadecenoyl)-sn-glycero-3-phosphocholine + H2O = 1-(9Z-octadecenoyl)-sn-glycerol + phosphocholine + H(+)</text>
        <dbReference type="Rhea" id="RHEA:41091"/>
        <dbReference type="ChEBI" id="CHEBI:15377"/>
        <dbReference type="ChEBI" id="CHEBI:15378"/>
        <dbReference type="ChEBI" id="CHEBI:28610"/>
        <dbReference type="ChEBI" id="CHEBI:75757"/>
        <dbReference type="ChEBI" id="CHEBI:295975"/>
    </reaction>
    <physiologicalReaction direction="left-to-right" evidence="22">
        <dbReference type="Rhea" id="RHEA:41092"/>
    </physiologicalReaction>
</comment>
<dbReference type="EC" id="3.1.4.38" evidence="4"/>
<reference evidence="32 33" key="1">
    <citation type="journal article" date="2021" name="Elife">
        <title>Chloroplast acquisition without the gene transfer in kleptoplastic sea slugs, Plakobranchus ocellatus.</title>
        <authorList>
            <person name="Maeda T."/>
            <person name="Takahashi S."/>
            <person name="Yoshida T."/>
            <person name="Shimamura S."/>
            <person name="Takaki Y."/>
            <person name="Nagai Y."/>
            <person name="Toyoda A."/>
            <person name="Suzuki Y."/>
            <person name="Arimoto A."/>
            <person name="Ishii H."/>
            <person name="Satoh N."/>
            <person name="Nishiyama T."/>
            <person name="Hasebe M."/>
            <person name="Maruyama T."/>
            <person name="Minagawa J."/>
            <person name="Obokata J."/>
            <person name="Shigenobu S."/>
        </authorList>
    </citation>
    <scope>NUCLEOTIDE SEQUENCE [LARGE SCALE GENOMIC DNA]</scope>
</reference>
<dbReference type="PANTHER" id="PTHR10151:SF66">
    <property type="entry name" value="GLYCEROPHOSPHOCHOLINE CHOLINEPHOSPHODIESTERASE ENPP6"/>
    <property type="match status" value="1"/>
</dbReference>
<comment type="catalytic activity">
    <reaction evidence="29">
        <text>sn-glycerol 3-phosphocholine + H2O = phosphocholine + glycerol + H(+)</text>
        <dbReference type="Rhea" id="RHEA:19545"/>
        <dbReference type="ChEBI" id="CHEBI:15377"/>
        <dbReference type="ChEBI" id="CHEBI:15378"/>
        <dbReference type="ChEBI" id="CHEBI:16870"/>
        <dbReference type="ChEBI" id="CHEBI:17754"/>
        <dbReference type="ChEBI" id="CHEBI:295975"/>
        <dbReference type="EC" id="3.1.4.38"/>
    </reaction>
    <physiologicalReaction direction="left-to-right" evidence="29">
        <dbReference type="Rhea" id="RHEA:19546"/>
    </physiologicalReaction>
</comment>
<dbReference type="Proteomes" id="UP000735302">
    <property type="component" value="Unassembled WGS sequence"/>
</dbReference>
<keyword evidence="12" id="KW-0442">Lipid degradation</keyword>
<evidence type="ECO:0000313" key="33">
    <source>
        <dbReference type="Proteomes" id="UP000735302"/>
    </source>
</evidence>
<comment type="catalytic activity">
    <reaction evidence="25">
        <text>a 1-acyl-sn-glycero-3-phosphocholine + H2O = a 1-acyl-sn-glycerol + phosphocholine + H(+)</text>
        <dbReference type="Rhea" id="RHEA:44720"/>
        <dbReference type="ChEBI" id="CHEBI:15377"/>
        <dbReference type="ChEBI" id="CHEBI:15378"/>
        <dbReference type="ChEBI" id="CHEBI:58168"/>
        <dbReference type="ChEBI" id="CHEBI:64683"/>
        <dbReference type="ChEBI" id="CHEBI:295975"/>
    </reaction>
    <physiologicalReaction direction="left-to-right" evidence="25">
        <dbReference type="Rhea" id="RHEA:44721"/>
    </physiologicalReaction>
</comment>
<evidence type="ECO:0000256" key="2">
    <source>
        <dbReference type="ARBA" id="ARBA00004609"/>
    </source>
</evidence>
<evidence type="ECO:0000256" key="8">
    <source>
        <dbReference type="ARBA" id="ARBA00022723"/>
    </source>
</evidence>
<evidence type="ECO:0000256" key="4">
    <source>
        <dbReference type="ARBA" id="ARBA00012318"/>
    </source>
</evidence>
<comment type="catalytic activity">
    <reaction evidence="28">
        <text>sphing-4-enine-phosphocholine + H2O = sphing-4-enine + phosphocholine + H(+)</text>
        <dbReference type="Rhea" id="RHEA:41095"/>
        <dbReference type="ChEBI" id="CHEBI:15377"/>
        <dbReference type="ChEBI" id="CHEBI:15378"/>
        <dbReference type="ChEBI" id="CHEBI:57756"/>
        <dbReference type="ChEBI" id="CHEBI:58906"/>
        <dbReference type="ChEBI" id="CHEBI:295975"/>
    </reaction>
    <physiologicalReaction direction="left-to-right" evidence="28">
        <dbReference type="Rhea" id="RHEA:41096"/>
    </physiologicalReaction>
</comment>
<keyword evidence="9" id="KW-0732">Signal</keyword>
<dbReference type="PANTHER" id="PTHR10151">
    <property type="entry name" value="ECTONUCLEOTIDE PYROPHOSPHATASE/PHOSPHODIESTERASE"/>
    <property type="match status" value="1"/>
</dbReference>
<comment type="cofactor">
    <cofactor evidence="1">
        <name>Zn(2+)</name>
        <dbReference type="ChEBI" id="CHEBI:29105"/>
    </cofactor>
</comment>
<evidence type="ECO:0000256" key="20">
    <source>
        <dbReference type="ARBA" id="ARBA00046203"/>
    </source>
</evidence>